<dbReference type="SUPFAM" id="SSF141072">
    <property type="entry name" value="CalX-like"/>
    <property type="match status" value="38"/>
</dbReference>
<dbReference type="GO" id="GO:0016787">
    <property type="term" value="F:hydrolase activity"/>
    <property type="evidence" value="ECO:0007669"/>
    <property type="project" value="UniProtKB-KW"/>
</dbReference>
<evidence type="ECO:0000256" key="15">
    <source>
        <dbReference type="ARBA" id="ARBA00023170"/>
    </source>
</evidence>
<evidence type="ECO:0000256" key="14">
    <source>
        <dbReference type="ARBA" id="ARBA00023157"/>
    </source>
</evidence>
<feature type="signal peptide" evidence="23">
    <location>
        <begin position="1"/>
        <end position="21"/>
    </location>
</feature>
<dbReference type="InterPro" id="IPR057244">
    <property type="entry name" value="GAIN_B"/>
</dbReference>
<evidence type="ECO:0000256" key="4">
    <source>
        <dbReference type="ARBA" id="ARBA00007343"/>
    </source>
</evidence>
<evidence type="ECO:0000256" key="10">
    <source>
        <dbReference type="ARBA" id="ARBA00022837"/>
    </source>
</evidence>
<keyword evidence="6 22" id="KW-0812">Transmembrane</keyword>
<keyword evidence="27" id="KW-1185">Reference proteome</keyword>
<dbReference type="InterPro" id="IPR017981">
    <property type="entry name" value="GPCR_2-like_7TM"/>
</dbReference>
<feature type="transmembrane region" description="Helical" evidence="22">
    <location>
        <begin position="5681"/>
        <end position="5701"/>
    </location>
</feature>
<dbReference type="SUPFAM" id="SSF49899">
    <property type="entry name" value="Concanavalin A-like lectins/glucanases"/>
    <property type="match status" value="1"/>
</dbReference>
<reference evidence="26" key="1">
    <citation type="submission" date="2021-06" db="EMBL/GenBank/DDBJ databases">
        <authorList>
            <consortium name="Wellcome Sanger Institute Data Sharing"/>
        </authorList>
    </citation>
    <scope>NUCLEOTIDE SEQUENCE [LARGE SCALE GENOMIC DNA]</scope>
</reference>
<keyword evidence="16" id="KW-0807">Transducer</keyword>
<sequence length="6044" mass="663506">MPPVFLLSELLFALSITLVTGDTELMFFGETTFVVEESSTSVVRLIIIRTGDPVTIDALVLLEEKNTGDFEAVSYVARLDASETNKTIFIAVRDDDIPEADETFSFSLILPVSSARGSPRTAIITILSNDNAFGIISFNLTSLIMVNETRGTSQIVPLSLIREKGTYGTVTVNFEITGGPNPAEEDFTPSKGNITLPPGRAKVEFVLQVKDDQVPEDDEIFTIQLTDVEGGAEINIIQSSIQIKINKNDSPIKFSQSFLAVQETAGNITIQVTRGRDELGRLIGSDSEEVSIDYTIEFAGACPGIDFEDLQQNQTRIIFRPRIYVADLKFRIINDEKPEIGESFILHLKNVTGDAVLQNPSQIQILIEPNDEPYGVLSINSGLLGQKVIFNEDLLMRFEGINITRNGGTYGNVSVNWTITRNSSDVSPVSTDLTPVSGILQFSEGQMSASPLLIIKRDDLPEEAEAYLFRLLPTTVNGGAKVDDPMEMIFYIQDSDDVYGLIQFHPVEEQKIQSHPSGRFLSLSFVRQNGTVGDVRLHFTALYIPPGDVDPARAKEGVLNSPKANSVVFSEYQAQLQVNLAIRNDSFLQNGAHFFVQLESVELVSITPLIPSVSPRLGGILNISLIVTQNLANGMISFTSNQTMVVYEPETTSTLLVSLPLQRDGTDGKAEVFWRINAVGPNQRDVTSDDLSPFSGSVIFLSGQNESFINITIKADDIPELNETLDIFLERTNDESLIFKTDYTRLQLIIFENDDPGGVFAFSPRSLGPWFINEGESVQLTVVRSQGNLLKQLLRYEVFPSNDNEFFGGQGVLEFKPGEKERDMALLARSDNIPELDEQYSVVLSSHSIPPSKLGTATQVNITIRKNDDPHGVIQFFTTGLTVTVNESKGNDIYSDSGTFGEVSVSWYLSPSLSQDVHPVLGTLYFAQHENLKNITLISLPDELPEDLETFSVNLYNATGGARLGNVSTATLQITKNDYPIYFVGPPIVRIQEGETANFTIMRNGSSDFVATVMYQIVDVGTNDGDIVSGYQENLIVFEVGEWMKNISVATVNDDIPEEDESFEIVLYNATGDAVVYGAKKVTAVIEANDDASGIFSLEPLGKSVEEGSFNNFMVIRNRGIFGMVTIYWQVYENGSALAPGLEFSNTSGTIIFQNGEEAQPITLHAVQDHIPEFSELYLLMLINISGGFPGTEGKLASTNLNATVIIPPNDDPFGLFVIDPESRIREVAEDVLTEDDMSDITSFTVLRQQGTFGVVRVGWEIQSDAFTINLPPMVDLIMQSSFPDQVELRPHMRRHHSATDALYFSGNEGAFGSLILPDPISKGQTLTTFTLSAWLIPSANTNGFIVSKGTENGTVFYGIKIETNESYVSLFLYYTPDGYNVTHIVKAEVMRNLEENAWLHVIISLDNGTVHFYLDGNLIPGSLNSLKGNSITDALLRIGAGLDGKDRYAGLLQDVRMYSGWLSQADIHELHRQSAKADLRNISGYLQYQPGETRKSFIVEVRDDVLEEGEESFTLRLISVHGGARLSGENATAKLIIQKSDYANGLFGFTGPCSPNVNEGSTISCVVERTRGTLDYVYVNYTIIQLNSSSYTYVAEDFVNSSGTITFLPGQESKALNINILDDDIPEFAELFRVTLMSVRSGDGKQGSTPTSGASIDPEKASTNIIIKESDYPTGLLQFSVGPVPNLAEGFIKPALQAPSITVKEEVGEISLLVLRAQGLLGRVLVGYKTVPLTAETEGTLEFLPGEYFKYIRVNITDNFIPELDKSFKVQLYNPNGGVDEFFRSEGSGSGGGGGETDFFLPALHQRASLGPASHILVTIEASDDAHGIFQFSMDSLNVNGTEPEDGYSTVVLQVRRIAGALSRTTIFWEADTDASDLVTKVGNVTFDIGQTEGSIVIQISSDEVPELDKTFVISLINVSSGRLGMLTKSNLTVLASDDPYGLFIFSNNSKSIRVQEGNKTTVLVIQRLKGLMGSVKVGYETVKDNEFSAIIPFSTSRAKAGSDFLPLSGFVTFVANQSEANITLNILDDTEPERAESVFIQLTNISLIQGVQQRPIVFSPCLGLKNDTISEVIIEASDDAFGILRLSSSTISVSENYVGPIVNVTRTGGIFADVSVKFRAFPMTARIGEDYSVASSDVVLLEGETSKPVPIYIINDVNPEIEETFRIELLNQTTGGALLGDLTQAIITIEASDDPYGSFVFQAVSQTIEEPDVSPTTVNLAIVRNSGTLGNVTVQWAALINGQFVFNDIHPVTGQVSFAPGETIKTLTVQILPDDVPEIEEVIRVELTSASNGGSIGQLRSVNLIVPPNDNPYGTVTFRQLLYRVREPLEGTFSANITVRRRFFGQLQILYSTSEVDVVGMALLEGLCQHYLFACRPRYFLARAFSFFNNSAVPRCDWSASQAIAGSDFESKTGSVAMMLDGQETANLTVSILSDALPEVDEMFTIQLLAVDLLNISSSPKNKPSIGQPDRANITIAMNGDAFGVFLIYSTSPNATERGLYLEVQELPQTTVYLVIERRGGSLGQVTIEWSVVGGSATPNIDFTGTGEVLTFADGDLKKTIQLTILDDIQPEENETIVVSLTQTEGGSRILPSSDTVTIVILANDNVAGVIGFQTTSRSVIMREGETVQLHVERSFPGSGNVTVNWNIQGPRAQQNFVNVSGVLFFSEGTLNATITVKLLDDGIPEEGEEYRVVLSNVITKGVHPTGAAALDKQGFEAVLTVQASDEPYGVLKFAPSSKMIFTREENKTLQLFIIREFGSLGAINITYETVKGSLQPLNMTEVSLAEPGLDFLPVSGFVVLQPGQTSAVITVTILEITIDASDGVRGIIAWQSINFEVNETETSLTLVAYRNAGTYGNVSLFFYVQNLEAQLGLDFNVTPTVLHFVDGERYKFIEVMIFDDMIPEGDEKFQLILVNPSYGLELGAQTTATVTILANDDGHGVISFNNSDHFLLKEPTSLNLGESTATLYIIREPPQGTFGMVTVRYLVSGLNGSDASHDLTPTEGFIVLKDGERFKTLQISAILDEEPEMNETFIITLSDPTGGARMGMVLQSFITVLQNQAPLGLFRIFPINRLVKTSPVIIEEGNRTLYLGISRSNGLDTTVTVEWETQPVTAYGFGKQIKFSLFLFIYFLYDCLYDTSLKIQNPRSCTGFSINGSAYIGITHGGQDARKPQNTSLFWLAPDMNLTLCHQLLFIKPSVSHFISDIPVNFQWLIYCCFICLSPQVFSWNGKTFVFLQNLKLVNVTGLSVFVRGNILYLAISMLSSGQSCLLYQWDNNQFLRLQSLPINFPSTQVETFLQGADVYLLLLTQGFVSTCEVFVWQAGALFFQHIQSVIFSDTNMINTLTPSSGIVHLLFAGNNRSAIYSWKLQSNQFEFLLDIPAAKQMHFLNVRHFNSTKTLVAAAEDSSVIIYELTYISNQSDFIPSSGELKFEPGNREHVIAVNIIEDNLPEEEESFRVQLKNPKGGAEIGLNGFVTVIIPPNDNAYGVVAFAQNSLTRMVEELEQDNLVTLNVERLRGTFGRITVYWAASGSLSDIRPTSGVITFSEGQVFATLSLTILADSLPELSETVTVNLTQVVTLGIQDPLRGALIDAERYKAEITILPSDSPYGVIGWHTDSFFFTTQEPEGNPKNISLKIVREQGFVGDVIIYYKTTPALSQLPVNQAKDQEDYVAKEDTLIMKENVMMTSVQITVLPDSVPELSESFLVNITKAELVNASAGPGQPTIKRVGMETAEVIIEENDDPRGIVQFNVKKVSGVAGYELLPPRNLLRLPVIRLAGTFGKIVIDWMATPVSASFEDFTPANGTVVFTDGQDTAVIEITIVDDNIIEFSETFNVSLTRISGGARLGNDSSIMVYIPPNDSPVGLFSFEMKTVTAREPQFNNDPSAMVTLSVMRNEGARGAVQIVWLVEEAAKDDITPLNGTLFFNESIPLYIVKDSILEGEERFIIQLVSATNNAEINPVDGSATVIILGDPGSLGRVGISPLTQNVLIGEPFGLYNGTALISIVRGPGIYGEITVFWNITPSVSTEFEETSGSITMRNQQSAATIRLKTIDDDIPEEKRHYQLTLTRVSEGAEINESSRSSNITMVANDVPYGRFSFSQEFLETLEEQRLVSVTISRSMGKFGRVQLWYQTTSGTAVGGFDFSPVNGQIIFEKEEVSKTISVEVLNDNIPEGPEEFFLNITRVELLPGSGFDFTIREGGLQLDQPPTIGNISTLTVVIQKNDNAEGIIEFDPKYLIFVVSEDVGVLQIPVFRRQGTFGLVTSEYISKGSTALPNMDYVLPNGSVVFYHGQNQSFINVSIIDDADREYDEHFEIQLTATSGGAVLGTNLTTRVTIAKSDSPNGLVRFLNQTQLVIPNPNSTLALTFVLERTGGLAGAAEVTWNILGPNSKDVLLLGNTDIGEPLNGSFSFRDGEGGVRAITLKILPHSDVEVQESFIIKLSLLSGEMDIDAKAGNITLIIQKFGDPNGVVQFALDALMERTFIEPNNSGGPLSISFPVTRVQGTTGNITVFWEIRSNSDMTGDFLSFQGSITILDMQRSGEITIKLLPDDIPEMDELYSVWLTSVDGGAEIDINKNSSRFTVKSNDDPHGLFAIYSPLQSVTVGQDLMRYIVLNVTRLAGTFGNVTVEYKITANTPGGDFFMDKVLGNLIIRDGAKFGTSTVPISNQVVGFNFSIELSNVTLVKGQPDIPPRIQAGAKTALVYIPEEAANSEVGFDNVALQIANLSSSICTVMITRKGVYGSVTVEWNSGYPVGQAPLGFPVGQILPSTGILTLGHGERNRTVPLTVILNNTKPEAFAVYIKTLNSSSPGGARLRSGFTIAEVEPLGIFQFAPSYRQLVIEEDDQVVTLYVQKLFGFRSKQTRLTFQTLAGSAKPKEDFVPVEKGELLFEPLQYEASIHLSVLNDNITESDEMFYVKLTNVTETNGNVIHTMPRLIPEFSTASITISANDIINGFLSIGPSLVQIAEDARNGVQQTVVLRVHRSVGFTGAIQVMVKTFGGKSITSGLLESPFGIQLSELNHIWAREGEDFQDQTLTVTFQEGEKEANVSFKILDDSDPEGSEVFYVYLTNPQGGAQILPGIDDKGYTSFAKIFILGNDFQNGIVGFTLESQTGIVLDEDSEKRKVLLTVERQADRVFEDLVVFWQATLNESNALLQNNEVNLTKELLFISGSTTCKKGEVSCTFTLELRQDKTPEFETWFLVELYQVGEGALINNSARFANITVLESDNPRGLIYFAVGSRLPVVHQKTTLISLRLTREPSNSVVSVSYEMRELKKAEAVGKGLIWPAIAGMDFENSQGVLILDVGESTTAFDITLTPDRASSNPLPKRFQVVLSDATGGARVDAEFGIANVTIVSDTETQAVWGLVEQLHQPLDTNIINQVLQSLHNKVTVEVTEEQLGAVFNILGKVMLQGERISLENTSRGLTYDVLCALANPNRKDTRGLSQLSETAERFAFSLLTDVQCGSEGERGKTILDTCPHLAIKAYHWYPPQINGHQFMGKNGDWIRVPEALLKVSTVSPYEVAENKCEKIQFTEYSSQQWFLTGKPTALNNKIFSLSLMNKGTQPLSENDKVIYRIYTSDSRIKPRQSLCLLWSQAAENWLPDEEFCQVTDDTSNFVECACSHMSIYTAFAQTDSLSSYNQAFFSAGFICMSGFSLAILSHLFCSKFSMFSAKLLIHMMVACFGTQVSFLVSAYGSRQLSEEGCSALGLVTHYLYLSQFTWMLIQAVNFWQVLVMNDEHTERRYLIFFTLSWGLPAFIIALLVIVLRGAYHWNISDIYGLIYGDMCFIPNVYAALSTAALVPLACLVGVLVMFIHVYQVTHQWKAYDDIFKGRTNSTEVPLVLYLFGLISFVWLWGGLHMAYRQLWMLIFFVIFNTLLGLYVFVVYFILHNQLCWPVKASYSMEMNGHTTPGSAFQGTGIPSIDGEISKSTQNLITAMEEVPADWERTSLRPNIESTIYKHSHQEGDDFNTQGGFTNESLVADEESQDFDDLIFALKTGSGLNVSDTESCHGSQDEGSAPNSQIVELRRIPIADTHL</sequence>
<dbReference type="Pfam" id="PF00002">
    <property type="entry name" value="7tm_2"/>
    <property type="match status" value="1"/>
</dbReference>
<dbReference type="PROSITE" id="PS50912">
    <property type="entry name" value="EAR"/>
    <property type="match status" value="1"/>
</dbReference>
<dbReference type="FunFam" id="2.60.40.2030:FF:000023">
    <property type="entry name" value="Adhesion G protein-coupled receptor V1"/>
    <property type="match status" value="1"/>
</dbReference>
<dbReference type="GO" id="GO:0007605">
    <property type="term" value="P:sensory perception of sound"/>
    <property type="evidence" value="ECO:0007669"/>
    <property type="project" value="TreeGrafter"/>
</dbReference>
<organism evidence="26 27">
    <name type="scientific">Erpetoichthys calabaricus</name>
    <name type="common">Rope fish</name>
    <name type="synonym">Calamoichthys calabaricus</name>
    <dbReference type="NCBI Taxonomy" id="27687"/>
    <lineage>
        <taxon>Eukaryota</taxon>
        <taxon>Metazoa</taxon>
        <taxon>Chordata</taxon>
        <taxon>Craniata</taxon>
        <taxon>Vertebrata</taxon>
        <taxon>Euteleostomi</taxon>
        <taxon>Actinopterygii</taxon>
        <taxon>Polypteriformes</taxon>
        <taxon>Polypteridae</taxon>
        <taxon>Erpetoichthys</taxon>
    </lineage>
</organism>
<dbReference type="SMART" id="SM00237">
    <property type="entry name" value="Calx_beta"/>
    <property type="match status" value="19"/>
</dbReference>
<comment type="subcellular location">
    <subcellularLocation>
        <location evidence="3">Cell membrane</location>
        <topology evidence="3">Multi-pass membrane protein</topology>
    </subcellularLocation>
    <subcellularLocation>
        <location evidence="1">Cell projection</location>
        <location evidence="1">Stereocilium membrane</location>
    </subcellularLocation>
    <subcellularLocation>
        <location evidence="2">Photoreceptor inner segment</location>
    </subcellularLocation>
</comment>
<dbReference type="PROSITE" id="PS50221">
    <property type="entry name" value="GAIN_B"/>
    <property type="match status" value="1"/>
</dbReference>
<gene>
    <name evidence="26" type="primary">ADGRV1</name>
</gene>
<dbReference type="GO" id="GO:0071277">
    <property type="term" value="P:cellular response to calcium ion"/>
    <property type="evidence" value="ECO:0007669"/>
    <property type="project" value="TreeGrafter"/>
</dbReference>
<reference evidence="26" key="2">
    <citation type="submission" date="2025-08" db="UniProtKB">
        <authorList>
            <consortium name="Ensembl"/>
        </authorList>
    </citation>
    <scope>IDENTIFICATION</scope>
</reference>
<reference evidence="26" key="3">
    <citation type="submission" date="2025-09" db="UniProtKB">
        <authorList>
            <consortium name="Ensembl"/>
        </authorList>
    </citation>
    <scope>IDENTIFICATION</scope>
</reference>
<evidence type="ECO:0000256" key="17">
    <source>
        <dbReference type="ARBA" id="ARBA00023273"/>
    </source>
</evidence>
<dbReference type="GO" id="GO:0004930">
    <property type="term" value="F:G protein-coupled receptor activity"/>
    <property type="evidence" value="ECO:0007669"/>
    <property type="project" value="UniProtKB-KW"/>
</dbReference>
<accession>A0A8C4S4U8</accession>
<keyword evidence="8" id="KW-0677">Repeat</keyword>
<dbReference type="Pfam" id="PF03160">
    <property type="entry name" value="Calx-beta"/>
    <property type="match status" value="32"/>
</dbReference>
<feature type="domain" description="G-protein coupled receptors family 2 profile 2" evidence="25">
    <location>
        <begin position="5646"/>
        <end position="5897"/>
    </location>
</feature>
<dbReference type="Gene3D" id="2.60.220.50">
    <property type="match status" value="1"/>
</dbReference>
<keyword evidence="9" id="KW-0378">Hydrolase</keyword>
<dbReference type="Ensembl" id="ENSECRT00000011776.1">
    <property type="protein sequence ID" value="ENSECRP00000011587.1"/>
    <property type="gene ID" value="ENSECRG00000007415.1"/>
</dbReference>
<keyword evidence="10" id="KW-0106">Calcium</keyword>
<dbReference type="FunFam" id="2.60.40.2030:FF:000009">
    <property type="entry name" value="adhesion G-protein coupled receptor V1"/>
    <property type="match status" value="1"/>
</dbReference>
<evidence type="ECO:0000256" key="1">
    <source>
        <dbReference type="ARBA" id="ARBA00004289"/>
    </source>
</evidence>
<keyword evidence="7 23" id="KW-0732">Signal</keyword>
<dbReference type="GO" id="GO:0005737">
    <property type="term" value="C:cytoplasm"/>
    <property type="evidence" value="ECO:0007669"/>
    <property type="project" value="TreeGrafter"/>
</dbReference>
<feature type="transmembrane region" description="Helical" evidence="22">
    <location>
        <begin position="5649"/>
        <end position="5669"/>
    </location>
</feature>
<keyword evidence="11 22" id="KW-1133">Transmembrane helix</keyword>
<dbReference type="InterPro" id="IPR009039">
    <property type="entry name" value="EAR"/>
</dbReference>
<proteinExistence type="inferred from homology"/>
<evidence type="ECO:0000313" key="27">
    <source>
        <dbReference type="Proteomes" id="UP000694620"/>
    </source>
</evidence>
<evidence type="ECO:0000313" key="26">
    <source>
        <dbReference type="Ensembl" id="ENSECRP00000011587.1"/>
    </source>
</evidence>
<dbReference type="InterPro" id="IPR006558">
    <property type="entry name" value="LamG-like"/>
</dbReference>
<evidence type="ECO:0000259" key="25">
    <source>
        <dbReference type="PROSITE" id="PS50261"/>
    </source>
</evidence>
<evidence type="ECO:0000256" key="21">
    <source>
        <dbReference type="SAM" id="MobiDB-lite"/>
    </source>
</evidence>
<comment type="similarity">
    <text evidence="4">Belongs to the G-protein coupled receptor 2 family. Adhesion G-protein coupled receptor (ADGR) subfamily.</text>
</comment>
<dbReference type="GO" id="GO:0007166">
    <property type="term" value="P:cell surface receptor signaling pathway"/>
    <property type="evidence" value="ECO:0007669"/>
    <property type="project" value="InterPro"/>
</dbReference>
<protein>
    <recommendedName>
        <fullName evidence="18">Adhesion G-protein coupled receptor V1</fullName>
    </recommendedName>
    <alternativeName>
        <fullName evidence="20">G-protein coupled receptor 98</fullName>
    </alternativeName>
    <alternativeName>
        <fullName evidence="19">Very large G-protein coupled receptor 1</fullName>
    </alternativeName>
</protein>
<evidence type="ECO:0000256" key="16">
    <source>
        <dbReference type="ARBA" id="ARBA00023224"/>
    </source>
</evidence>
<evidence type="ECO:0000256" key="7">
    <source>
        <dbReference type="ARBA" id="ARBA00022729"/>
    </source>
</evidence>
<dbReference type="FunFam" id="2.60.40.2030:FF:000021">
    <property type="entry name" value="Adhesion G protein-coupled receptor V1"/>
    <property type="match status" value="1"/>
</dbReference>
<evidence type="ECO:0000256" key="8">
    <source>
        <dbReference type="ARBA" id="ARBA00022737"/>
    </source>
</evidence>
<dbReference type="InterPro" id="IPR026919">
    <property type="entry name" value="ADGRV1"/>
</dbReference>
<evidence type="ECO:0000256" key="3">
    <source>
        <dbReference type="ARBA" id="ARBA00004651"/>
    </source>
</evidence>
<dbReference type="InterPro" id="IPR046338">
    <property type="entry name" value="GAIN_dom_sf"/>
</dbReference>
<dbReference type="GeneTree" id="ENSGT00940000154880"/>
<keyword evidence="17" id="KW-0966">Cell projection</keyword>
<dbReference type="InterPro" id="IPR038081">
    <property type="entry name" value="CalX-like_sf"/>
</dbReference>
<evidence type="ECO:0000256" key="11">
    <source>
        <dbReference type="ARBA" id="ARBA00022989"/>
    </source>
</evidence>
<dbReference type="GO" id="GO:0060171">
    <property type="term" value="C:stereocilium membrane"/>
    <property type="evidence" value="ECO:0007669"/>
    <property type="project" value="UniProtKB-SubCell"/>
</dbReference>
<name>A0A8C4S4U8_ERPCA</name>
<dbReference type="InterPro" id="IPR003644">
    <property type="entry name" value="Calx_beta"/>
</dbReference>
<dbReference type="PANTHER" id="PTHR46682">
    <property type="entry name" value="ADHESION G-PROTEIN COUPLED RECEPTOR V1"/>
    <property type="match status" value="1"/>
</dbReference>
<feature type="transmembrane region" description="Helical" evidence="22">
    <location>
        <begin position="5797"/>
        <end position="5821"/>
    </location>
</feature>
<dbReference type="GO" id="GO:0001965">
    <property type="term" value="F:G-protein alpha-subunit binding"/>
    <property type="evidence" value="ECO:0007669"/>
    <property type="project" value="TreeGrafter"/>
</dbReference>
<dbReference type="GO" id="GO:0007601">
    <property type="term" value="P:visual perception"/>
    <property type="evidence" value="ECO:0007669"/>
    <property type="project" value="TreeGrafter"/>
</dbReference>
<dbReference type="FunFam" id="2.60.40.2030:FF:000020">
    <property type="entry name" value="Adhesion G protein-coupled receptor V1"/>
    <property type="match status" value="1"/>
</dbReference>
<feature type="region of interest" description="Disordered" evidence="21">
    <location>
        <begin position="6011"/>
        <end position="6033"/>
    </location>
</feature>
<dbReference type="Gene3D" id="2.60.40.2030">
    <property type="match status" value="36"/>
</dbReference>
<evidence type="ECO:0000256" key="12">
    <source>
        <dbReference type="ARBA" id="ARBA00023040"/>
    </source>
</evidence>
<evidence type="ECO:0000256" key="5">
    <source>
        <dbReference type="ARBA" id="ARBA00022475"/>
    </source>
</evidence>
<dbReference type="SMART" id="SM00560">
    <property type="entry name" value="LamGL"/>
    <property type="match status" value="1"/>
</dbReference>
<evidence type="ECO:0000256" key="19">
    <source>
        <dbReference type="ARBA" id="ARBA00078072"/>
    </source>
</evidence>
<dbReference type="GO" id="GO:0001917">
    <property type="term" value="C:photoreceptor inner segment"/>
    <property type="evidence" value="ECO:0007669"/>
    <property type="project" value="UniProtKB-SubCell"/>
</dbReference>
<dbReference type="GO" id="GO:0048513">
    <property type="term" value="P:animal organ development"/>
    <property type="evidence" value="ECO:0007669"/>
    <property type="project" value="UniProtKB-ARBA"/>
</dbReference>
<feature type="chain" id="PRO_5034342508" description="Adhesion G-protein coupled receptor V1" evidence="23">
    <location>
        <begin position="22"/>
        <end position="6044"/>
    </location>
</feature>
<evidence type="ECO:0000259" key="24">
    <source>
        <dbReference type="PROSITE" id="PS50221"/>
    </source>
</evidence>
<dbReference type="Gene3D" id="2.60.120.200">
    <property type="match status" value="1"/>
</dbReference>
<dbReference type="GO" id="GO:0010855">
    <property type="term" value="F:adenylate cyclase inhibitor activity"/>
    <property type="evidence" value="ECO:0007669"/>
    <property type="project" value="TreeGrafter"/>
</dbReference>
<dbReference type="Pfam" id="PF13385">
    <property type="entry name" value="Laminin_G_3"/>
    <property type="match status" value="1"/>
</dbReference>
<feature type="domain" description="GAIN-B" evidence="24">
    <location>
        <begin position="5485"/>
        <end position="5644"/>
    </location>
</feature>
<feature type="transmembrane region" description="Helical" evidence="22">
    <location>
        <begin position="5752"/>
        <end position="5777"/>
    </location>
</feature>
<dbReference type="FunFam" id="2.60.40.2030:FF:000013">
    <property type="entry name" value="Adhesion G-protein coupled receptor V1"/>
    <property type="match status" value="1"/>
</dbReference>
<dbReference type="InterPro" id="IPR000832">
    <property type="entry name" value="GPCR_2_secretin-like"/>
</dbReference>
<dbReference type="PANTHER" id="PTHR46682:SF1">
    <property type="entry name" value="ADHESION G-PROTEIN COUPLED RECEPTOR V1"/>
    <property type="match status" value="1"/>
</dbReference>
<evidence type="ECO:0000256" key="18">
    <source>
        <dbReference type="ARBA" id="ARBA00070037"/>
    </source>
</evidence>
<evidence type="ECO:0000256" key="2">
    <source>
        <dbReference type="ARBA" id="ARBA00004437"/>
    </source>
</evidence>
<evidence type="ECO:0000256" key="6">
    <source>
        <dbReference type="ARBA" id="ARBA00022692"/>
    </source>
</evidence>
<dbReference type="FunFam" id="2.60.40.2030:FF:000007">
    <property type="entry name" value="Adhesion G-protein coupled receptor V1"/>
    <property type="match status" value="3"/>
</dbReference>
<keyword evidence="13 22" id="KW-0472">Membrane</keyword>
<keyword evidence="14" id="KW-1015">Disulfide bond</keyword>
<evidence type="ECO:0000256" key="9">
    <source>
        <dbReference type="ARBA" id="ARBA00022801"/>
    </source>
</evidence>
<keyword evidence="15" id="KW-0675">Receptor</keyword>
<dbReference type="FunFam" id="2.60.40.2030:FF:000017">
    <property type="entry name" value="Adhesion G protein-coupled receptor V1"/>
    <property type="match status" value="5"/>
</dbReference>
<keyword evidence="12" id="KW-0297">G-protein coupled receptor</keyword>
<feature type="transmembrane region" description="Helical" evidence="22">
    <location>
        <begin position="5721"/>
        <end position="5740"/>
    </location>
</feature>
<evidence type="ECO:0000256" key="22">
    <source>
        <dbReference type="SAM" id="Phobius"/>
    </source>
</evidence>
<evidence type="ECO:0000256" key="23">
    <source>
        <dbReference type="SAM" id="SignalP"/>
    </source>
</evidence>
<evidence type="ECO:0000256" key="13">
    <source>
        <dbReference type="ARBA" id="ARBA00023136"/>
    </source>
</evidence>
<dbReference type="InterPro" id="IPR013320">
    <property type="entry name" value="ConA-like_dom_sf"/>
</dbReference>
<dbReference type="Gene3D" id="1.20.1070.10">
    <property type="entry name" value="Rhodopsin 7-helix transmembrane proteins"/>
    <property type="match status" value="1"/>
</dbReference>
<evidence type="ECO:0000256" key="20">
    <source>
        <dbReference type="ARBA" id="ARBA00083929"/>
    </source>
</evidence>
<keyword evidence="5" id="KW-1003">Cell membrane</keyword>
<feature type="transmembrane region" description="Helical" evidence="22">
    <location>
        <begin position="5848"/>
        <end position="5869"/>
    </location>
</feature>
<feature type="compositionally biased region" description="Polar residues" evidence="21">
    <location>
        <begin position="6011"/>
        <end position="6031"/>
    </location>
</feature>
<dbReference type="PROSITE" id="PS50261">
    <property type="entry name" value="G_PROTEIN_RECEP_F2_4"/>
    <property type="match status" value="1"/>
</dbReference>
<feature type="transmembrane region" description="Helical" evidence="22">
    <location>
        <begin position="5875"/>
        <end position="5896"/>
    </location>
</feature>
<dbReference type="Proteomes" id="UP000694620">
    <property type="component" value="Chromosome 7"/>
</dbReference>